<feature type="domain" description="PDZ" evidence="8">
    <location>
        <begin position="253"/>
        <end position="323"/>
    </location>
</feature>
<evidence type="ECO:0000256" key="3">
    <source>
        <dbReference type="ARBA" id="ARBA00022801"/>
    </source>
</evidence>
<dbReference type="InterPro" id="IPR036034">
    <property type="entry name" value="PDZ_sf"/>
</dbReference>
<evidence type="ECO:0000259" key="8">
    <source>
        <dbReference type="PROSITE" id="PS50106"/>
    </source>
</evidence>
<dbReference type="InterPro" id="IPR005151">
    <property type="entry name" value="Tail-specific_protease"/>
</dbReference>
<dbReference type="Pfam" id="PF11818">
    <property type="entry name" value="DUF3340"/>
    <property type="match status" value="1"/>
</dbReference>
<organism evidence="9 10">
    <name type="scientific">Desulfuromonas versatilis</name>
    <dbReference type="NCBI Taxonomy" id="2802975"/>
    <lineage>
        <taxon>Bacteria</taxon>
        <taxon>Pseudomonadati</taxon>
        <taxon>Thermodesulfobacteriota</taxon>
        <taxon>Desulfuromonadia</taxon>
        <taxon>Desulfuromonadales</taxon>
        <taxon>Desulfuromonadaceae</taxon>
        <taxon>Desulfuromonas</taxon>
    </lineage>
</organism>
<dbReference type="PANTHER" id="PTHR32060">
    <property type="entry name" value="TAIL-SPECIFIC PROTEASE"/>
    <property type="match status" value="1"/>
</dbReference>
<name>A0ABN6E5H3_9BACT</name>
<dbReference type="Gene3D" id="2.30.42.10">
    <property type="match status" value="1"/>
</dbReference>
<feature type="signal peptide" evidence="7">
    <location>
        <begin position="1"/>
        <end position="25"/>
    </location>
</feature>
<dbReference type="SMART" id="SM00245">
    <property type="entry name" value="TSPc"/>
    <property type="match status" value="1"/>
</dbReference>
<protein>
    <submittedName>
        <fullName evidence="9">Tail-specific protease</fullName>
    </submittedName>
</protein>
<dbReference type="SUPFAM" id="SSF50156">
    <property type="entry name" value="PDZ domain-like"/>
    <property type="match status" value="1"/>
</dbReference>
<sequence length="729" mass="81011">MPKAFFKRCLMLLLVACLLSPAASAVYGQGSGDYDANRAKLLSYMVRQQLERYHYSHKALNDQLSKDAFALFLKQLDFQKRFLLKSDVAKLQAYMNQIDDEMQSGDIQLPVVAANLMAERIPQAQALVEELLANPFDFTVQESFETDPEKLDFCENLDQLRERWRQALKFQALTRYLNLIEDEGLKEAGDQDPRLEALRGKAREKVLNSNRHFFTRLLQDTRQDHYDRFLNAVTRAFDPHTNYLPPTQKEDFDISMRGSLEGIGATLREEDGYIKVVRVIPGSAAYRQGQLQAEDVILEVAQGSEEPVDVTDTRLRDAVSLIRGPKGSEVRLTVKKADGSRLVIPIIRDVVEIEETFVKGATFPDPASGKTFGYIKIPSFYRDFQGSRLGGEGRNSTDDVREQLRLMNEQNIAGLILDLRNNGGGALTDAVGIAGLFIETGPIVQVRSSNGQINVLEDRDPKIDYAGPMVVLVNQFSASASEILAGAMQDYGRAIVMGGAHTHGKGTVQTILDLDRTIPLPNMGKYRPLGAIKVTTQKFYRISGGSTQFKGVVPDIVLPDRLGHLKSGEQYSDYALPWDTVAATEFQPWAPALGNLAGLKQQSSARVAASESFNEISQDADSARQKSEQTSQSLFIDQVRREREEARQHKAAPAFHEGGEPGEEEPGDNARLSDEERRNLWIKETGEDPYVREAMALIGQILALGSQPATPAGESKAVQTTPYSRPKVQ</sequence>
<dbReference type="GO" id="GO:0006508">
    <property type="term" value="P:proteolysis"/>
    <property type="evidence" value="ECO:0007669"/>
    <property type="project" value="UniProtKB-KW"/>
</dbReference>
<evidence type="ECO:0000256" key="2">
    <source>
        <dbReference type="ARBA" id="ARBA00022670"/>
    </source>
</evidence>
<dbReference type="PROSITE" id="PS50106">
    <property type="entry name" value="PDZ"/>
    <property type="match status" value="1"/>
</dbReference>
<dbReference type="Gene3D" id="3.90.226.10">
    <property type="entry name" value="2-enoyl-CoA Hydratase, Chain A, domain 1"/>
    <property type="match status" value="1"/>
</dbReference>
<feature type="region of interest" description="Disordered" evidence="6">
    <location>
        <begin position="640"/>
        <end position="675"/>
    </location>
</feature>
<keyword evidence="7" id="KW-0732">Signal</keyword>
<dbReference type="InterPro" id="IPR004447">
    <property type="entry name" value="Peptidase_S41A"/>
</dbReference>
<dbReference type="Pfam" id="PF03572">
    <property type="entry name" value="Peptidase_S41"/>
    <property type="match status" value="1"/>
</dbReference>
<reference evidence="9 10" key="2">
    <citation type="journal article" date="2021" name="Int. J. Syst. Evol. Microbiol.">
        <title>Isolation and Polyphasic Characterization of Desulfuromonas versatilis sp. Nov., an Electrogenic Bacteria Capable of Versatile Metabolism Isolated from a Graphene Oxide-Reducing Enrichment Culture.</title>
        <authorList>
            <person name="Xie L."/>
            <person name="Yoshida N."/>
            <person name="Ishii S."/>
            <person name="Meng L."/>
        </authorList>
    </citation>
    <scope>NUCLEOTIDE SEQUENCE [LARGE SCALE GENOMIC DNA]</scope>
    <source>
        <strain evidence="9 10">NIT-T3</strain>
    </source>
</reference>
<gene>
    <name evidence="9" type="ORF">DESUT3_39630</name>
</gene>
<keyword evidence="10" id="KW-1185">Reference proteome</keyword>
<evidence type="ECO:0000256" key="1">
    <source>
        <dbReference type="ARBA" id="ARBA00009179"/>
    </source>
</evidence>
<dbReference type="Pfam" id="PF17804">
    <property type="entry name" value="TSP_NTD"/>
    <property type="match status" value="1"/>
</dbReference>
<proteinExistence type="inferred from homology"/>
<dbReference type="NCBIfam" id="TIGR00225">
    <property type="entry name" value="prc"/>
    <property type="match status" value="1"/>
</dbReference>
<reference evidence="9 10" key="1">
    <citation type="journal article" date="2016" name="C (Basel)">
        <title>Selective Growth of and Electricity Production by Marine Exoelectrogenic Bacteria in Self-Aggregated Hydrogel of Microbially Reduced Graphene Oxide.</title>
        <authorList>
            <person name="Yoshida N."/>
            <person name="Goto Y."/>
            <person name="Miyata Y."/>
        </authorList>
    </citation>
    <scope>NUCLEOTIDE SEQUENCE [LARGE SCALE GENOMIC DNA]</scope>
    <source>
        <strain evidence="9 10">NIT-T3</strain>
    </source>
</reference>
<evidence type="ECO:0000256" key="7">
    <source>
        <dbReference type="SAM" id="SignalP"/>
    </source>
</evidence>
<dbReference type="Proteomes" id="UP001319827">
    <property type="component" value="Chromosome"/>
</dbReference>
<dbReference type="GO" id="GO:0008233">
    <property type="term" value="F:peptidase activity"/>
    <property type="evidence" value="ECO:0007669"/>
    <property type="project" value="UniProtKB-KW"/>
</dbReference>
<feature type="chain" id="PRO_5045351893" evidence="7">
    <location>
        <begin position="26"/>
        <end position="729"/>
    </location>
</feature>
<dbReference type="InterPro" id="IPR029045">
    <property type="entry name" value="ClpP/crotonase-like_dom_sf"/>
</dbReference>
<dbReference type="CDD" id="cd06782">
    <property type="entry name" value="cpPDZ_CPP-like"/>
    <property type="match status" value="1"/>
</dbReference>
<accession>A0ABN6E5H3</accession>
<keyword evidence="2 5" id="KW-0645">Protease</keyword>
<dbReference type="SUPFAM" id="SSF52096">
    <property type="entry name" value="ClpP/crotonase"/>
    <property type="match status" value="1"/>
</dbReference>
<dbReference type="CDD" id="cd07560">
    <property type="entry name" value="Peptidase_S41_CPP"/>
    <property type="match status" value="1"/>
</dbReference>
<evidence type="ECO:0000256" key="4">
    <source>
        <dbReference type="ARBA" id="ARBA00022825"/>
    </source>
</evidence>
<evidence type="ECO:0000256" key="6">
    <source>
        <dbReference type="SAM" id="MobiDB-lite"/>
    </source>
</evidence>
<keyword evidence="4 5" id="KW-0720">Serine protease</keyword>
<dbReference type="SMART" id="SM00228">
    <property type="entry name" value="PDZ"/>
    <property type="match status" value="1"/>
</dbReference>
<dbReference type="EMBL" id="AP024355">
    <property type="protein sequence ID" value="BCR06894.1"/>
    <property type="molecule type" value="Genomic_DNA"/>
</dbReference>
<evidence type="ECO:0000313" key="9">
    <source>
        <dbReference type="EMBL" id="BCR06894.1"/>
    </source>
</evidence>
<dbReference type="InterPro" id="IPR001478">
    <property type="entry name" value="PDZ"/>
</dbReference>
<dbReference type="InterPro" id="IPR040573">
    <property type="entry name" value="TSP_N"/>
</dbReference>
<evidence type="ECO:0000313" key="10">
    <source>
        <dbReference type="Proteomes" id="UP001319827"/>
    </source>
</evidence>
<dbReference type="InterPro" id="IPR020992">
    <property type="entry name" value="Tail_Prtase_C"/>
</dbReference>
<feature type="region of interest" description="Disordered" evidence="6">
    <location>
        <begin position="707"/>
        <end position="729"/>
    </location>
</feature>
<dbReference type="Pfam" id="PF00595">
    <property type="entry name" value="PDZ"/>
    <property type="match status" value="1"/>
</dbReference>
<keyword evidence="3 5" id="KW-0378">Hydrolase</keyword>
<dbReference type="PANTHER" id="PTHR32060:SF22">
    <property type="entry name" value="CARBOXYL-TERMINAL-PROCESSING PEPTIDASE 3, CHLOROPLASTIC"/>
    <property type="match status" value="1"/>
</dbReference>
<evidence type="ECO:0000256" key="5">
    <source>
        <dbReference type="RuleBase" id="RU004404"/>
    </source>
</evidence>
<comment type="similarity">
    <text evidence="1 5">Belongs to the peptidase S41A family.</text>
</comment>